<reference evidence="3" key="2">
    <citation type="submission" date="2023-06" db="EMBL/GenBank/DDBJ databases">
        <authorList>
            <person name="Ma L."/>
            <person name="Liu K.-W."/>
            <person name="Li Z."/>
            <person name="Hsiao Y.-Y."/>
            <person name="Qi Y."/>
            <person name="Fu T."/>
            <person name="Tang G."/>
            <person name="Zhang D."/>
            <person name="Sun W.-H."/>
            <person name="Liu D.-K."/>
            <person name="Li Y."/>
            <person name="Chen G.-Z."/>
            <person name="Liu X.-D."/>
            <person name="Liao X.-Y."/>
            <person name="Jiang Y.-T."/>
            <person name="Yu X."/>
            <person name="Hao Y."/>
            <person name="Huang J."/>
            <person name="Zhao X.-W."/>
            <person name="Ke S."/>
            <person name="Chen Y.-Y."/>
            <person name="Wu W.-L."/>
            <person name="Hsu J.-L."/>
            <person name="Lin Y.-F."/>
            <person name="Huang M.-D."/>
            <person name="Li C.-Y."/>
            <person name="Huang L."/>
            <person name="Wang Z.-W."/>
            <person name="Zhao X."/>
            <person name="Zhong W.-Y."/>
            <person name="Peng D.-H."/>
            <person name="Ahmad S."/>
            <person name="Lan S."/>
            <person name="Zhang J.-S."/>
            <person name="Tsai W.-C."/>
            <person name="Van De Peer Y."/>
            <person name="Liu Z.-J."/>
        </authorList>
    </citation>
    <scope>NUCLEOTIDE SEQUENCE</scope>
    <source>
        <strain evidence="3">CP</strain>
        <tissue evidence="3">Leaves</tissue>
    </source>
</reference>
<feature type="region of interest" description="Disordered" evidence="1">
    <location>
        <begin position="19"/>
        <end position="41"/>
    </location>
</feature>
<feature type="domain" description="Photolyase/cryptochrome alpha/beta" evidence="2">
    <location>
        <begin position="59"/>
        <end position="183"/>
    </location>
</feature>
<accession>A0AAV9C8T3</accession>
<proteinExistence type="predicted"/>
<dbReference type="InterPro" id="IPR006050">
    <property type="entry name" value="DNA_photolyase_N"/>
</dbReference>
<dbReference type="PROSITE" id="PS51645">
    <property type="entry name" value="PHR_CRY_ALPHA_BETA"/>
    <property type="match status" value="1"/>
</dbReference>
<dbReference type="Pfam" id="PF12697">
    <property type="entry name" value="Abhydrolase_6"/>
    <property type="match status" value="1"/>
</dbReference>
<evidence type="ECO:0000259" key="2">
    <source>
        <dbReference type="PROSITE" id="PS51645"/>
    </source>
</evidence>
<dbReference type="SUPFAM" id="SSF52425">
    <property type="entry name" value="Cryptochrome/photolyase, N-terminal domain"/>
    <property type="match status" value="1"/>
</dbReference>
<dbReference type="InterPro" id="IPR014729">
    <property type="entry name" value="Rossmann-like_a/b/a_fold"/>
</dbReference>
<evidence type="ECO:0000256" key="1">
    <source>
        <dbReference type="SAM" id="MobiDB-lite"/>
    </source>
</evidence>
<dbReference type="Pfam" id="PF00875">
    <property type="entry name" value="DNA_photolyase"/>
    <property type="match status" value="1"/>
</dbReference>
<evidence type="ECO:0000313" key="3">
    <source>
        <dbReference type="EMBL" id="KAK1285231.1"/>
    </source>
</evidence>
<dbReference type="EMBL" id="JAUJYO010000020">
    <property type="protein sequence ID" value="KAK1285231.1"/>
    <property type="molecule type" value="Genomic_DNA"/>
</dbReference>
<dbReference type="PANTHER" id="PTHR47832">
    <property type="entry name" value="DNA PHOTOLYASE"/>
    <property type="match status" value="1"/>
</dbReference>
<protein>
    <submittedName>
        <fullName evidence="3">Blue-light photoreceptor PHR2</fullName>
    </submittedName>
</protein>
<reference evidence="3" key="1">
    <citation type="journal article" date="2023" name="Nat. Commun.">
        <title>Diploid and tetraploid genomes of Acorus and the evolution of monocots.</title>
        <authorList>
            <person name="Ma L."/>
            <person name="Liu K.W."/>
            <person name="Li Z."/>
            <person name="Hsiao Y.Y."/>
            <person name="Qi Y."/>
            <person name="Fu T."/>
            <person name="Tang G.D."/>
            <person name="Zhang D."/>
            <person name="Sun W.H."/>
            <person name="Liu D.K."/>
            <person name="Li Y."/>
            <person name="Chen G.Z."/>
            <person name="Liu X.D."/>
            <person name="Liao X.Y."/>
            <person name="Jiang Y.T."/>
            <person name="Yu X."/>
            <person name="Hao Y."/>
            <person name="Huang J."/>
            <person name="Zhao X.W."/>
            <person name="Ke S."/>
            <person name="Chen Y.Y."/>
            <person name="Wu W.L."/>
            <person name="Hsu J.L."/>
            <person name="Lin Y.F."/>
            <person name="Huang M.D."/>
            <person name="Li C.Y."/>
            <person name="Huang L."/>
            <person name="Wang Z.W."/>
            <person name="Zhao X."/>
            <person name="Zhong W.Y."/>
            <person name="Peng D.H."/>
            <person name="Ahmad S."/>
            <person name="Lan S."/>
            <person name="Zhang J.S."/>
            <person name="Tsai W.C."/>
            <person name="Van de Peer Y."/>
            <person name="Liu Z.J."/>
        </authorList>
    </citation>
    <scope>NUCLEOTIDE SEQUENCE</scope>
    <source>
        <strain evidence="3">CP</strain>
    </source>
</reference>
<dbReference type="AlphaFoldDB" id="A0AAV9C8T3"/>
<sequence>MDYNDINFKPQSTVLPLHLPHNVSPDLPPHPRHPPLSPPSLRKRRRFFVPAAAVAAERGAAVVWFKQDLRIDDHPGLVAASRHRTVVPVYVFDRRILPCFQDEMIELVLSALEDLQKSLRDQGSDLLIRFGSVEDVLLEIVNKAKATHIYAEEEVEYNILRAIDAVGESLSSMPFSWGTPQLVSWQTPFYDIKNLAELPTSYREFRKLRIPVTTPIASPVLPSFDIELDRDGDFPTINDIKRYLNGNPHKLDESWMSIKEISAKAILRRDHINQDELSGDIIDGSGKIYSDNNGSSQPIKSYPGKQEEKSAFLSREGILVKGGADNVFNALAAYLRDLEGTGRGDWQEVHEKLRMAETRTGASFGALFGAAIGLGIISRRRVYFEAIKYERERNAGFLSPFGYSAATVAAAIDTVCSKEWYWLLASKSLKSNEVRHPVRIWRWNGYLIQYTVVGNEGPGVLLVHGFGAFLEHYRDNISDIADGGNRVWAITLLGFGKSEKPNIVYSELIWAELLRDFIIDVVGEPVHLVGNSIGGFFVAGVSGLWPALAKSVVLINTAGSVIPGYSSVQLTEAGQTSGSAWLGARLLLVYLRLSAKNILTNCYPTDKGRVDSWLINEIIRASYDPGVLIVLESVFNFSLSIPLNYLFDAFGGRILVIQGTRDPLSNSKARLSMLKEHCNGVVIKELNAGHCPHDELPEKVNSIIGEWM</sequence>
<dbReference type="Gene3D" id="3.40.50.1820">
    <property type="entry name" value="alpha/beta hydrolase"/>
    <property type="match status" value="1"/>
</dbReference>
<dbReference type="Gene3D" id="3.40.50.620">
    <property type="entry name" value="HUPs"/>
    <property type="match status" value="1"/>
</dbReference>
<dbReference type="InterPro" id="IPR000073">
    <property type="entry name" value="AB_hydrolase_1"/>
</dbReference>
<keyword evidence="4" id="KW-1185">Reference proteome</keyword>
<organism evidence="3 4">
    <name type="scientific">Acorus calamus</name>
    <name type="common">Sweet flag</name>
    <dbReference type="NCBI Taxonomy" id="4465"/>
    <lineage>
        <taxon>Eukaryota</taxon>
        <taxon>Viridiplantae</taxon>
        <taxon>Streptophyta</taxon>
        <taxon>Embryophyta</taxon>
        <taxon>Tracheophyta</taxon>
        <taxon>Spermatophyta</taxon>
        <taxon>Magnoliopsida</taxon>
        <taxon>Liliopsida</taxon>
        <taxon>Acoraceae</taxon>
        <taxon>Acorus</taxon>
    </lineage>
</organism>
<comment type="caution">
    <text evidence="3">The sequence shown here is derived from an EMBL/GenBank/DDBJ whole genome shotgun (WGS) entry which is preliminary data.</text>
</comment>
<dbReference type="InterPro" id="IPR036155">
    <property type="entry name" value="Crypto/Photolyase_N_sf"/>
</dbReference>
<gene>
    <name evidence="3" type="primary">PHR2</name>
    <name evidence="3" type="ORF">QJS10_CPB20g01504</name>
</gene>
<dbReference type="InterPro" id="IPR029058">
    <property type="entry name" value="AB_hydrolase_fold"/>
</dbReference>
<dbReference type="Proteomes" id="UP001180020">
    <property type="component" value="Unassembled WGS sequence"/>
</dbReference>
<dbReference type="SUPFAM" id="SSF53474">
    <property type="entry name" value="alpha/beta-Hydrolases"/>
    <property type="match status" value="1"/>
</dbReference>
<dbReference type="PANTHER" id="PTHR47832:SF1">
    <property type="entry name" value="DNA PHOTOLYASE"/>
    <property type="match status" value="1"/>
</dbReference>
<name>A0AAV9C8T3_ACOCL</name>
<evidence type="ECO:0000313" key="4">
    <source>
        <dbReference type="Proteomes" id="UP001180020"/>
    </source>
</evidence>